<dbReference type="PANTHER" id="PTHR43048">
    <property type="entry name" value="METHYLMALONYL-COA EPIMERASE"/>
    <property type="match status" value="1"/>
</dbReference>
<dbReference type="AlphaFoldDB" id="E3BMX2"/>
<organism evidence="3 4">
    <name type="scientific">Vibrio caribbeanicus ATCC BAA-2122</name>
    <dbReference type="NCBI Taxonomy" id="796620"/>
    <lineage>
        <taxon>Bacteria</taxon>
        <taxon>Pseudomonadati</taxon>
        <taxon>Pseudomonadota</taxon>
        <taxon>Gammaproteobacteria</taxon>
        <taxon>Vibrionales</taxon>
        <taxon>Vibrionaceae</taxon>
        <taxon>Vibrio</taxon>
    </lineage>
</organism>
<feature type="domain" description="VOC" evidence="2">
    <location>
        <begin position="5"/>
        <end position="186"/>
    </location>
</feature>
<dbReference type="InterPro" id="IPR029068">
    <property type="entry name" value="Glyas_Bleomycin-R_OHBP_Dase"/>
</dbReference>
<dbReference type="OrthoDB" id="9797882at2"/>
<dbReference type="InterPro" id="IPR004360">
    <property type="entry name" value="Glyas_Fos-R_dOase_dom"/>
</dbReference>
<dbReference type="GO" id="GO:0046491">
    <property type="term" value="P:L-methylmalonyl-CoA metabolic process"/>
    <property type="evidence" value="ECO:0007669"/>
    <property type="project" value="TreeGrafter"/>
</dbReference>
<dbReference type="InterPro" id="IPR037523">
    <property type="entry name" value="VOC_core"/>
</dbReference>
<evidence type="ECO:0000256" key="1">
    <source>
        <dbReference type="ARBA" id="ARBA00022723"/>
    </source>
</evidence>
<evidence type="ECO:0000313" key="3">
    <source>
        <dbReference type="EMBL" id="EFP95598.1"/>
    </source>
</evidence>
<dbReference type="PANTHER" id="PTHR43048:SF3">
    <property type="entry name" value="METHYLMALONYL-COA EPIMERASE, MITOCHONDRIAL"/>
    <property type="match status" value="1"/>
</dbReference>
<sequence length="191" mass="22387">MAIMKLGHINIVVDDIEEASKYYCNLLKGKAVQRFNNFKNEGFSKSAGFMEDYDKVDVSIEFIEIDQSGIFIELMQYHYPNENINHINRDKKTHQIGGIGHICLKVEGIMDEFKRIKNTEEVRFISTHEDYQPFQISPIKADDFYFVDQELEMNSEVKQEVVDVVGGIRYFYFIDKYGIQWEFEEGHTDIG</sequence>
<dbReference type="Gene3D" id="3.10.180.10">
    <property type="entry name" value="2,3-Dihydroxybiphenyl 1,2-Dioxygenase, domain 1"/>
    <property type="match status" value="1"/>
</dbReference>
<name>E3BMX2_9VIBR</name>
<keyword evidence="1" id="KW-0479">Metal-binding</keyword>
<proteinExistence type="predicted"/>
<dbReference type="PROSITE" id="PS51819">
    <property type="entry name" value="VOC"/>
    <property type="match status" value="1"/>
</dbReference>
<evidence type="ECO:0000313" key="4">
    <source>
        <dbReference type="Proteomes" id="UP000002943"/>
    </source>
</evidence>
<dbReference type="SUPFAM" id="SSF54593">
    <property type="entry name" value="Glyoxalase/Bleomycin resistance protein/Dihydroxybiphenyl dioxygenase"/>
    <property type="match status" value="1"/>
</dbReference>
<protein>
    <recommendedName>
        <fullName evidence="2">VOC domain-containing protein</fullName>
    </recommendedName>
</protein>
<reference evidence="3 4" key="1">
    <citation type="journal article" date="2012" name="Int. J. Syst. Evol. Microbiol.">
        <title>Vibrio caribbeanicus sp. nov., isolated from the marine sponge Scleritoderma cyanea.</title>
        <authorList>
            <person name="Hoffmann M."/>
            <person name="Monday S.R."/>
            <person name="Allard M.W."/>
            <person name="Strain E.A."/>
            <person name="Whittaker P."/>
            <person name="Naum M."/>
            <person name="McCarthy P.J."/>
            <person name="Lopez J.V."/>
            <person name="Fischer M."/>
            <person name="Brown E.W."/>
        </authorList>
    </citation>
    <scope>NUCLEOTIDE SEQUENCE [LARGE SCALE GENOMIC DNA]</scope>
    <source>
        <strain evidence="3 4">ATCC BAA-2122</strain>
    </source>
</reference>
<dbReference type="EMBL" id="AEIU01000091">
    <property type="protein sequence ID" value="EFP95598.1"/>
    <property type="molecule type" value="Genomic_DNA"/>
</dbReference>
<dbReference type="GO" id="GO:0004493">
    <property type="term" value="F:methylmalonyl-CoA epimerase activity"/>
    <property type="evidence" value="ECO:0007669"/>
    <property type="project" value="TreeGrafter"/>
</dbReference>
<dbReference type="RefSeq" id="WP_009602480.1">
    <property type="nucleotide sequence ID" value="NZ_AEIU01000091.1"/>
</dbReference>
<keyword evidence="4" id="KW-1185">Reference proteome</keyword>
<dbReference type="STRING" id="796620.VIBC2010_10931"/>
<dbReference type="Proteomes" id="UP000002943">
    <property type="component" value="Unassembled WGS sequence"/>
</dbReference>
<dbReference type="eggNOG" id="COG0346">
    <property type="taxonomic scope" value="Bacteria"/>
</dbReference>
<evidence type="ECO:0000259" key="2">
    <source>
        <dbReference type="PROSITE" id="PS51819"/>
    </source>
</evidence>
<accession>E3BMX2</accession>
<gene>
    <name evidence="3" type="ORF">VIBC2010_10931</name>
</gene>
<dbReference type="Pfam" id="PF00903">
    <property type="entry name" value="Glyoxalase"/>
    <property type="match status" value="1"/>
</dbReference>
<dbReference type="GO" id="GO:0046872">
    <property type="term" value="F:metal ion binding"/>
    <property type="evidence" value="ECO:0007669"/>
    <property type="project" value="UniProtKB-KW"/>
</dbReference>
<dbReference type="InterPro" id="IPR051785">
    <property type="entry name" value="MMCE/EMCE_epimerase"/>
</dbReference>
<comment type="caution">
    <text evidence="3">The sequence shown here is derived from an EMBL/GenBank/DDBJ whole genome shotgun (WGS) entry which is preliminary data.</text>
</comment>